<dbReference type="PROSITE" id="PS50127">
    <property type="entry name" value="UBC_2"/>
    <property type="match status" value="1"/>
</dbReference>
<dbReference type="InterPro" id="IPR050113">
    <property type="entry name" value="Ub_conjugating_enzyme"/>
</dbReference>
<keyword evidence="2" id="KW-0812">Transmembrane</keyword>
<gene>
    <name evidence="4" type="ORF">CONLIGDRAFT_569455</name>
</gene>
<reference evidence="4 5" key="1">
    <citation type="submission" date="2016-10" db="EMBL/GenBank/DDBJ databases">
        <title>Draft genome sequence of Coniochaeta ligniaria NRRL30616, a lignocellulolytic fungus for bioabatement of inhibitors in plant biomass hydrolysates.</title>
        <authorList>
            <consortium name="DOE Joint Genome Institute"/>
            <person name="Jimenez D.J."/>
            <person name="Hector R.E."/>
            <person name="Riley R."/>
            <person name="Sun H."/>
            <person name="Grigoriev I.V."/>
            <person name="Van Elsas J.D."/>
            <person name="Nichols N.N."/>
        </authorList>
    </citation>
    <scope>NUCLEOTIDE SEQUENCE [LARGE SCALE GENOMIC DNA]</scope>
    <source>
        <strain evidence="4 5">NRRL 30616</strain>
    </source>
</reference>
<dbReference type="InterPro" id="IPR016135">
    <property type="entry name" value="UBQ-conjugating_enzyme/RWD"/>
</dbReference>
<dbReference type="STRING" id="1408157.A0A1J7JUU4"/>
<keyword evidence="1" id="KW-0833">Ubl conjugation pathway</keyword>
<accession>A0A1J7JUU4</accession>
<dbReference type="InParanoid" id="A0A1J7JUU4"/>
<feature type="domain" description="UBC core" evidence="3">
    <location>
        <begin position="1"/>
        <end position="149"/>
    </location>
</feature>
<proteinExistence type="predicted"/>
<name>A0A1J7JUU4_9PEZI</name>
<dbReference type="AlphaFoldDB" id="A0A1J7JUU4"/>
<dbReference type="OrthoDB" id="7851174at2759"/>
<evidence type="ECO:0000313" key="4">
    <source>
        <dbReference type="EMBL" id="OIW33156.1"/>
    </source>
</evidence>
<feature type="non-terminal residue" evidence="4">
    <location>
        <position position="1"/>
    </location>
</feature>
<sequence length="236" mass="26848">VRHRIKDVLDQPDGLVTLGPESDNFAVLLAAVQGPSDTPYEGGVFYIRMRIPRDFPLSPPVCYFLTPVLHPNITSNGKIVINVLTPWQDDGLDHWSPIWSLGQLLQAFLSILCDPDWFNAASPEISQWYGENPWAFEAQSRILTQRFAQGTKPMERPYAEAYFEILRQLGIHHPDNNRQLLEAASHHQENLPRLEPRQCSASPDDDETDMPLFIAIIAWFAFCLALHFLFVEPSLT</sequence>
<keyword evidence="2" id="KW-1133">Transmembrane helix</keyword>
<dbReference type="PANTHER" id="PTHR24067">
    <property type="entry name" value="UBIQUITIN-CONJUGATING ENZYME E2"/>
    <property type="match status" value="1"/>
</dbReference>
<evidence type="ECO:0000259" key="3">
    <source>
        <dbReference type="PROSITE" id="PS50127"/>
    </source>
</evidence>
<evidence type="ECO:0000256" key="1">
    <source>
        <dbReference type="ARBA" id="ARBA00022786"/>
    </source>
</evidence>
<evidence type="ECO:0000256" key="2">
    <source>
        <dbReference type="SAM" id="Phobius"/>
    </source>
</evidence>
<dbReference type="InterPro" id="IPR000608">
    <property type="entry name" value="UBC"/>
</dbReference>
<dbReference type="Pfam" id="PF00179">
    <property type="entry name" value="UQ_con"/>
    <property type="match status" value="1"/>
</dbReference>
<keyword evidence="5" id="KW-1185">Reference proteome</keyword>
<dbReference type="Proteomes" id="UP000182658">
    <property type="component" value="Unassembled WGS sequence"/>
</dbReference>
<dbReference type="SMART" id="SM00212">
    <property type="entry name" value="UBCc"/>
    <property type="match status" value="1"/>
</dbReference>
<dbReference type="Gene3D" id="3.10.110.10">
    <property type="entry name" value="Ubiquitin Conjugating Enzyme"/>
    <property type="match status" value="1"/>
</dbReference>
<dbReference type="EMBL" id="KV875094">
    <property type="protein sequence ID" value="OIW33156.1"/>
    <property type="molecule type" value="Genomic_DNA"/>
</dbReference>
<dbReference type="SUPFAM" id="SSF54495">
    <property type="entry name" value="UBC-like"/>
    <property type="match status" value="1"/>
</dbReference>
<keyword evidence="2" id="KW-0472">Membrane</keyword>
<evidence type="ECO:0000313" key="5">
    <source>
        <dbReference type="Proteomes" id="UP000182658"/>
    </source>
</evidence>
<protein>
    <submittedName>
        <fullName evidence="4">UBC-like protein</fullName>
    </submittedName>
</protein>
<feature type="transmembrane region" description="Helical" evidence="2">
    <location>
        <begin position="210"/>
        <end position="231"/>
    </location>
</feature>
<organism evidence="4 5">
    <name type="scientific">Coniochaeta ligniaria NRRL 30616</name>
    <dbReference type="NCBI Taxonomy" id="1408157"/>
    <lineage>
        <taxon>Eukaryota</taxon>
        <taxon>Fungi</taxon>
        <taxon>Dikarya</taxon>
        <taxon>Ascomycota</taxon>
        <taxon>Pezizomycotina</taxon>
        <taxon>Sordariomycetes</taxon>
        <taxon>Sordariomycetidae</taxon>
        <taxon>Coniochaetales</taxon>
        <taxon>Coniochaetaceae</taxon>
        <taxon>Coniochaeta</taxon>
    </lineage>
</organism>